<dbReference type="PANTHER" id="PTHR33099">
    <property type="entry name" value="FE2OG DIOXYGENASE DOMAIN-CONTAINING PROTEIN"/>
    <property type="match status" value="1"/>
</dbReference>
<dbReference type="InParanoid" id="S8G7L2"/>
<evidence type="ECO:0000256" key="1">
    <source>
        <dbReference type="SAM" id="MobiDB-lite"/>
    </source>
</evidence>
<feature type="region of interest" description="Disordered" evidence="1">
    <location>
        <begin position="1079"/>
        <end position="1156"/>
    </location>
</feature>
<feature type="region of interest" description="Disordered" evidence="1">
    <location>
        <begin position="17"/>
        <end position="84"/>
    </location>
</feature>
<feature type="compositionally biased region" description="Polar residues" evidence="1">
    <location>
        <begin position="2333"/>
        <end position="2350"/>
    </location>
</feature>
<dbReference type="eggNOG" id="ENOG502QWAB">
    <property type="taxonomic scope" value="Eukaryota"/>
</dbReference>
<name>S8G7L2_FOMSC</name>
<dbReference type="EMBL" id="KE504122">
    <property type="protein sequence ID" value="EPT06125.1"/>
    <property type="molecule type" value="Genomic_DNA"/>
</dbReference>
<gene>
    <name evidence="2" type="ORF">FOMPIDRAFT_111191</name>
</gene>
<evidence type="ECO:0000313" key="3">
    <source>
        <dbReference type="Proteomes" id="UP000015241"/>
    </source>
</evidence>
<dbReference type="PANTHER" id="PTHR33099:SF7">
    <property type="entry name" value="MYND-TYPE DOMAIN-CONTAINING PROTEIN"/>
    <property type="match status" value="1"/>
</dbReference>
<reference evidence="2 3" key="1">
    <citation type="journal article" date="2012" name="Science">
        <title>The Paleozoic origin of enzymatic lignin decomposition reconstructed from 31 fungal genomes.</title>
        <authorList>
            <person name="Floudas D."/>
            <person name="Binder M."/>
            <person name="Riley R."/>
            <person name="Barry K."/>
            <person name="Blanchette R.A."/>
            <person name="Henrissat B."/>
            <person name="Martinez A.T."/>
            <person name="Otillar R."/>
            <person name="Spatafora J.W."/>
            <person name="Yadav J.S."/>
            <person name="Aerts A."/>
            <person name="Benoit I."/>
            <person name="Boyd A."/>
            <person name="Carlson A."/>
            <person name="Copeland A."/>
            <person name="Coutinho P.M."/>
            <person name="de Vries R.P."/>
            <person name="Ferreira P."/>
            <person name="Findley K."/>
            <person name="Foster B."/>
            <person name="Gaskell J."/>
            <person name="Glotzer D."/>
            <person name="Gorecki P."/>
            <person name="Heitman J."/>
            <person name="Hesse C."/>
            <person name="Hori C."/>
            <person name="Igarashi K."/>
            <person name="Jurgens J.A."/>
            <person name="Kallen N."/>
            <person name="Kersten P."/>
            <person name="Kohler A."/>
            <person name="Kuees U."/>
            <person name="Kumar T.K.A."/>
            <person name="Kuo A."/>
            <person name="LaButti K."/>
            <person name="Larrondo L.F."/>
            <person name="Lindquist E."/>
            <person name="Ling A."/>
            <person name="Lombard V."/>
            <person name="Lucas S."/>
            <person name="Lundell T."/>
            <person name="Martin R."/>
            <person name="McLaughlin D.J."/>
            <person name="Morgenstern I."/>
            <person name="Morin E."/>
            <person name="Murat C."/>
            <person name="Nagy L.G."/>
            <person name="Nolan M."/>
            <person name="Ohm R.A."/>
            <person name="Patyshakuliyeva A."/>
            <person name="Rokas A."/>
            <person name="Ruiz-Duenas F.J."/>
            <person name="Sabat G."/>
            <person name="Salamov A."/>
            <person name="Samejima M."/>
            <person name="Schmutz J."/>
            <person name="Slot J.C."/>
            <person name="St John F."/>
            <person name="Stenlid J."/>
            <person name="Sun H."/>
            <person name="Sun S."/>
            <person name="Syed K."/>
            <person name="Tsang A."/>
            <person name="Wiebenga A."/>
            <person name="Young D."/>
            <person name="Pisabarro A."/>
            <person name="Eastwood D.C."/>
            <person name="Martin F."/>
            <person name="Cullen D."/>
            <person name="Grigoriev I.V."/>
            <person name="Hibbett D.S."/>
        </authorList>
    </citation>
    <scope>NUCLEOTIDE SEQUENCE</scope>
    <source>
        <strain evidence="3">FP-58527</strain>
    </source>
</reference>
<keyword evidence="3" id="KW-1185">Reference proteome</keyword>
<protein>
    <submittedName>
        <fullName evidence="2">Uncharacterized protein</fullName>
    </submittedName>
</protein>
<feature type="compositionally biased region" description="Polar residues" evidence="1">
    <location>
        <begin position="1081"/>
        <end position="1091"/>
    </location>
</feature>
<accession>S8G7L2</accession>
<feature type="compositionally biased region" description="Acidic residues" evidence="1">
    <location>
        <begin position="2378"/>
        <end position="2388"/>
    </location>
</feature>
<evidence type="ECO:0000313" key="2">
    <source>
        <dbReference type="EMBL" id="EPT06125.1"/>
    </source>
</evidence>
<proteinExistence type="predicted"/>
<feature type="region of interest" description="Disordered" evidence="1">
    <location>
        <begin position="2193"/>
        <end position="2269"/>
    </location>
</feature>
<dbReference type="HOGENOM" id="CLU_228253_0_0_1"/>
<dbReference type="OrthoDB" id="3269573at2759"/>
<dbReference type="Proteomes" id="UP000015241">
    <property type="component" value="Unassembled WGS sequence"/>
</dbReference>
<sequence>MPVANIEEMQYLIPRDHGTAGASIPNTPSAPFIARSATNTVEEPSMDGTNPDSEHGDEEDRVSTGDDGAPPIDNPSTDIRGNMEKALGGDLSRKLTGSQWCCRTYSHAPNPALYLLRNNIGTIGLPLSERDAQALITSYRQAPCEMSNWEMHASQLRIENPAWEHYLNDIAKDVCAELGVNIAVSQPRCEPHKLLFNETGSHREKADGTFATIVIILPTKYTGGATHVSHGVLSTPSLADTHAAVNALRHALLSWKQANSDRVPRKILYLLDNQYPEADLKGSALEGVDAHKLAILEALAKQLGFNLGLASLECHLIGSAERDNHDDDDCLFGRRYERVSDSEDSESVKTDDLEFAKIDTREASVTGLVKLNGTPLRDELKFQEEFSETIPIDLIEDVTIGGHDEQKYNEGSYSHNLERWHRRTVLVIWPQEFDLNTTFDDDIHDAIVELADVESSKPHTRERKLVEFLLNVAQTRPSDQVSIAEALAYVACVWKDIGLLGRAIAVCSTSAGAKVLGDEMLVRCVETFGFHTFSPFLRQVLRAEGSNLRRFQAIDGLINLLATIPTLGKDIIDPWIVEQRRFAVEHLEEPTPEDTQILIDVALQQGGYHVLRDTVSHTIEKVALFAPKKTGGPMIPDAALQVIELSLGTRNIELVKSITDRLTDTTNVSDDVMKRRVRELLLPLLPLVDAKLKASSVDSAAVPGITDLYETTVERGLSFMLSGASASPKSDLALLVEACTVCASGGEILHKRVWPTLKASELCDSVYVDFIEQLQRCKDRIPPSDRGLSVDSIIADVVRLVIQQSKFVPYTSESPAYHHYLSFSASNVNQNRAKTLELLRLCTNTSNRPLCTLVLQRLLDSSLHSREYIENVLVPFIPQLHLYLTTSGIALSEPPFNSAFKSIIMLWANKVLGPKPSEVADTVLSRMRNHACKCAQCKEAFKFLTKSGSEKTYSLPWISAERDHLERQLTKYVPRTAATWAIIQSSQGLTITKGDSLYMPAQWKAARSKSTAILMSISTSTAELKEVFGADYQVIIDMIEGNMQSSTVSSSGPSEDDLELDEDVMAEVHEVDEQLGVQTIGGESSPRNNSHAHLPGSSGGPFQLEGQALRAPAAQSHPRLVRGVSENGPDDIKMAGMETASDSGLSDEEEPFISNPSTDIHSDLENILNGNYAENFKGLHAFSRAYADAPNPGLELHVNDIGVVGLPLSKREAEVIKSGCRVATEHTLCDTVHGAWVIDHSQLVLQNPGWDGFIQRVLRDICWSFGVDVEQSRPHSAQFAGGAMQISHGQSCSLLDEPQQSILRTTAYAWHADAMPTMQPISSGYRIALSYDLLYAPETPRPSLPDDCDAAAELLRVLLSWKQSIDAHMPRKIIYLLDGYYPNASLRDYYMTGADAHKVTLLDKVARQHGFELGLATFERFLSGQVKAPTSARDFRRVAPFEDIIHEQSHTQILNLVNLDGEVLVDDVNFEEKDLIPYNAADVVENGLHDEEELYEDCDVVDIVERWYRRTAVVIWPRDFDLSTNFTNDIASMARELANARPGKPHKRERRHVELLLSLAQTQAQEAQKSEIARAICTVACVWRDLDLWGRAAESCGATIGVKAIGADATIRAVETFSFHVMQPKLEEMVVTEDDSTALFHFLDALGDWASRDNSISNQHVIDWVSVHRKLAMEHLTQPEKDDGEALLRAALKCGGFDLLQQVIASPTFLLSFVDLLGLEKAKAHVSLHVQARISEICTEVLSAAVRRTSFDRAKPIAKPGSRAPTVPDASMAVVYFDACLATDDDELLSQLVTKLTSAPLVAMAAWNHAKHLLVPLLSLVNQRLRARAANAPSLPSIKKLYESTLRQYFNNWPADQVLTRDIIEWMFEVSIAQGGINFMERTLWPIFCGTGSNVELTEHAILEFSDILRTHAHELPSSPTGCSVKSLTSKVVRRAVEKTDVGAWPSRLPMASREFANSKVCRFLDLCCDTDNTAYCAVILKRLLAPRSLTPDYVERVLVPFLPELSGFLARRGLDPSQEPFNSAFKATLMLWGKKVLGKKPSEAPADFTSTLQLCNCRCTQCTAVFGFLSKESSEQSYRLNGIGATLRKHVEVQLSRYASKCAVWQTVRTSPQGLVVTKHDTLYKPAKWKAAKSRASSILASITPDAEQLQKILGDDHTVIMMMMEGHIPGPNALPLTANIARTTNSALSLPVVEPPSYGQTHTQTTAAPSNIPTTSAGPPIARFPPAAPSLGASATTSSPRRGARTKVAGRPSASTLPTAASTSGAPTHLSAIHRPGLTLLVSAPRFPGSAKLRGIANLGPRREAEGGVKSSQLTARPNPAASPQRLESALATQSASSDTAVTPTSTKEPVAGFRPRAEWRTTPSRPRKRRRTAYDPDDVIDLTSD</sequence>
<feature type="region of interest" description="Disordered" evidence="1">
    <location>
        <begin position="2296"/>
        <end position="2388"/>
    </location>
</feature>
<feature type="compositionally biased region" description="Polar residues" evidence="1">
    <location>
        <begin position="2200"/>
        <end position="2219"/>
    </location>
</feature>
<feature type="compositionally biased region" description="Low complexity" evidence="1">
    <location>
        <begin position="2254"/>
        <end position="2269"/>
    </location>
</feature>
<feature type="compositionally biased region" description="Polar residues" evidence="1">
    <location>
        <begin position="36"/>
        <end position="51"/>
    </location>
</feature>
<organism evidence="2 3">
    <name type="scientific">Fomitopsis schrenkii</name>
    <name type="common">Brown rot fungus</name>
    <dbReference type="NCBI Taxonomy" id="2126942"/>
    <lineage>
        <taxon>Eukaryota</taxon>
        <taxon>Fungi</taxon>
        <taxon>Dikarya</taxon>
        <taxon>Basidiomycota</taxon>
        <taxon>Agaricomycotina</taxon>
        <taxon>Agaricomycetes</taxon>
        <taxon>Polyporales</taxon>
        <taxon>Fomitopsis</taxon>
    </lineage>
</organism>